<reference evidence="1 2" key="1">
    <citation type="submission" date="2018-09" db="EMBL/GenBank/DDBJ databases">
        <title>Complete genome sequence of Cupriavidus oxalaticus T2, a bacterium capable of phenol tolerance and degradation.</title>
        <authorList>
            <person name="Yan J."/>
        </authorList>
    </citation>
    <scope>NUCLEOTIDE SEQUENCE [LARGE SCALE GENOMIC DNA]</scope>
    <source>
        <strain evidence="1 2">T2</strain>
        <plasmid evidence="1 2">unnamed1</plasmid>
    </source>
</reference>
<accession>A0A5P3VU10</accession>
<gene>
    <name evidence="1" type="ORF">D2917_31300</name>
</gene>
<dbReference type="EMBL" id="CP032520">
    <property type="protein sequence ID" value="QEZ48771.1"/>
    <property type="molecule type" value="Genomic_DNA"/>
</dbReference>
<proteinExistence type="predicted"/>
<keyword evidence="1" id="KW-0614">Plasmid</keyword>
<dbReference type="Proteomes" id="UP000325743">
    <property type="component" value="Plasmid unnamed1"/>
</dbReference>
<sequence>MLDATSPRYAYTRAKLGAGRNCYGRPYPPCHVSKLMGARSQTNQWVTRHRLKLTEQNSHSNWVKDAAFLTVSGYTATA</sequence>
<protein>
    <submittedName>
        <fullName evidence="1">Uncharacterized protein</fullName>
    </submittedName>
</protein>
<name>A0A5P3VU10_9BURK</name>
<evidence type="ECO:0000313" key="1">
    <source>
        <dbReference type="EMBL" id="QEZ48771.1"/>
    </source>
</evidence>
<evidence type="ECO:0000313" key="2">
    <source>
        <dbReference type="Proteomes" id="UP000325743"/>
    </source>
</evidence>
<dbReference type="AlphaFoldDB" id="A0A5P3VU10"/>
<geneLocation type="plasmid" evidence="1">
    <name>unnamed1</name>
</geneLocation>
<organism evidence="1 2">
    <name type="scientific">Cupriavidus oxalaticus</name>
    <dbReference type="NCBI Taxonomy" id="96344"/>
    <lineage>
        <taxon>Bacteria</taxon>
        <taxon>Pseudomonadati</taxon>
        <taxon>Pseudomonadota</taxon>
        <taxon>Betaproteobacteria</taxon>
        <taxon>Burkholderiales</taxon>
        <taxon>Burkholderiaceae</taxon>
        <taxon>Cupriavidus</taxon>
    </lineage>
</organism>